<dbReference type="GO" id="GO:0016746">
    <property type="term" value="F:acyltransferase activity"/>
    <property type="evidence" value="ECO:0007669"/>
    <property type="project" value="UniProtKB-KW"/>
</dbReference>
<feature type="binding site" evidence="8">
    <location>
        <begin position="443"/>
        <end position="445"/>
    </location>
    <ligand>
        <name>L-glutamate</name>
        <dbReference type="ChEBI" id="CHEBI:29985"/>
    </ligand>
</feature>
<dbReference type="InterPro" id="IPR000101">
    <property type="entry name" value="GGT_peptidase"/>
</dbReference>
<keyword evidence="4" id="KW-0325">Glycoprotein</keyword>
<dbReference type="PANTHER" id="PTHR11686:SF9">
    <property type="entry name" value="RE13973P"/>
    <property type="match status" value="1"/>
</dbReference>
<dbReference type="NCBIfam" id="TIGR00066">
    <property type="entry name" value="g_glut_trans"/>
    <property type="match status" value="1"/>
</dbReference>
<keyword evidence="1" id="KW-0645">Protease</keyword>
<dbReference type="PRINTS" id="PR01210">
    <property type="entry name" value="GGTRANSPTASE"/>
</dbReference>
<dbReference type="Gene3D" id="1.10.246.130">
    <property type="match status" value="1"/>
</dbReference>
<evidence type="ECO:0000256" key="2">
    <source>
        <dbReference type="ARBA" id="ARBA00022679"/>
    </source>
</evidence>
<dbReference type="Gene3D" id="3.60.20.40">
    <property type="match status" value="1"/>
</dbReference>
<keyword evidence="9" id="KW-1133">Transmembrane helix</keyword>
<dbReference type="SUPFAM" id="SSF56235">
    <property type="entry name" value="N-terminal nucleophile aminohydrolases (Ntn hydrolases)"/>
    <property type="match status" value="1"/>
</dbReference>
<dbReference type="PANTHER" id="PTHR11686">
    <property type="entry name" value="GAMMA GLUTAMYL TRANSPEPTIDASE"/>
    <property type="match status" value="1"/>
</dbReference>
<feature type="binding site" evidence="8">
    <location>
        <position position="518"/>
    </location>
    <ligand>
        <name>L-glutamate</name>
        <dbReference type="ChEBI" id="CHEBI:29985"/>
    </ligand>
</feature>
<evidence type="ECO:0000256" key="5">
    <source>
        <dbReference type="ARBA" id="ARBA00023315"/>
    </source>
</evidence>
<dbReference type="InterPro" id="IPR043137">
    <property type="entry name" value="GGT_ssub_C"/>
</dbReference>
<dbReference type="AlphaFoldDB" id="A0A0B7ALN9"/>
<evidence type="ECO:0000256" key="1">
    <source>
        <dbReference type="ARBA" id="ARBA00022670"/>
    </source>
</evidence>
<keyword evidence="9" id="KW-0812">Transmembrane</keyword>
<protein>
    <recommendedName>
        <fullName evidence="11">Gamma-glutamyltransferase</fullName>
    </recommendedName>
</protein>
<dbReference type="EMBL" id="HACG01034632">
    <property type="protein sequence ID" value="CEK81497.1"/>
    <property type="molecule type" value="Transcribed_RNA"/>
</dbReference>
<keyword evidence="6" id="KW-0800">Toxin</keyword>
<dbReference type="FunFam" id="1.10.246.130:FF:000005">
    <property type="entry name" value="Gamma-glutamyltranspeptidase 1, putative"/>
    <property type="match status" value="1"/>
</dbReference>
<keyword evidence="5" id="KW-0012">Acyltransferase</keyword>
<keyword evidence="6" id="KW-1202">Platelet aggregation activating toxin</keyword>
<dbReference type="GO" id="GO:0036374">
    <property type="term" value="F:glutathione hydrolase activity"/>
    <property type="evidence" value="ECO:0007669"/>
    <property type="project" value="InterPro"/>
</dbReference>
<organism evidence="10">
    <name type="scientific">Arion vulgaris</name>
    <dbReference type="NCBI Taxonomy" id="1028688"/>
    <lineage>
        <taxon>Eukaryota</taxon>
        <taxon>Metazoa</taxon>
        <taxon>Spiralia</taxon>
        <taxon>Lophotrochozoa</taxon>
        <taxon>Mollusca</taxon>
        <taxon>Gastropoda</taxon>
        <taxon>Heterobranchia</taxon>
        <taxon>Euthyneura</taxon>
        <taxon>Panpulmonata</taxon>
        <taxon>Eupulmonata</taxon>
        <taxon>Stylommatophora</taxon>
        <taxon>Helicina</taxon>
        <taxon>Arionoidea</taxon>
        <taxon>Arionidae</taxon>
        <taxon>Arion</taxon>
    </lineage>
</organism>
<evidence type="ECO:0000256" key="4">
    <source>
        <dbReference type="ARBA" id="ARBA00023180"/>
    </source>
</evidence>
<keyword evidence="3" id="KW-0378">Hydrolase</keyword>
<evidence type="ECO:0000256" key="9">
    <source>
        <dbReference type="SAM" id="Phobius"/>
    </source>
</evidence>
<dbReference type="GO" id="GO:0006751">
    <property type="term" value="P:glutathione catabolic process"/>
    <property type="evidence" value="ECO:0007669"/>
    <property type="project" value="InterPro"/>
</dbReference>
<feature type="binding site" evidence="8">
    <location>
        <begin position="495"/>
        <end position="496"/>
    </location>
    <ligand>
        <name>L-glutamate</name>
        <dbReference type="ChEBI" id="CHEBI:29985"/>
    </ligand>
</feature>
<feature type="transmembrane region" description="Helical" evidence="9">
    <location>
        <begin position="26"/>
        <end position="49"/>
    </location>
</feature>
<keyword evidence="6" id="KW-1199">Hemostasis impairing toxin</keyword>
<sequence>MNQSPQLDHDIQDQHKRCRIYQVPRLVLVVLIIVLLAAFVAALLLLLSIERKTEQAGRCVATDSDKEAVYRYASVASSTMVCSQVGTDILAKKGGTAVDAAIATLVCVGLVRFHSSGIGGDSFWTIYDRKSKKAYTILARSKAPLNSTSTMFENNTIAIREGGLSVAVPGEVMALWEAHQRFGQLPWSDLFQPTISLAENGFPLEATTANAIQSKVADGTIDKFPHLRNLLINPATNTWYKTGETVRNPTLANTLRIIASEGAAGFYNGSLTKDMVKELNRAGGIITEEDFAEYHAPFTEPLHLRLHGNLTVYSPPLPSGGVVMLYILNILSGYNLSQEDLSNHNKTVLTYHRHLEAFKHAYAIRSKLGSPDGETPEFVQKMEQLVRNVTSSEQGEIIRRLISDTSTYPWQSYNADFYIQEDNGTSQLSVLGPNGDAVSVTSTINSFFGSKVVGNKTGIIYNNMMDDFSIPGVTNSFGVKPSTSNYIKAGKRPLSSMSPTIVVDKTGTPVLVVGAAGGTRITTTTAFLTSMTLWLGKRMKPAMDTPRIHHQLLPNEAVVSNNAPDWLLDGLKKKGHKVKLTSSMSTPTGILQLEPGKIFADAPGFIVDGF</sequence>
<accession>A0A0B7ALN9</accession>
<dbReference type="InterPro" id="IPR029055">
    <property type="entry name" value="Ntn_hydrolases_N"/>
</dbReference>
<dbReference type="InterPro" id="IPR043138">
    <property type="entry name" value="GGT_lsub"/>
</dbReference>
<dbReference type="GO" id="GO:0005886">
    <property type="term" value="C:plasma membrane"/>
    <property type="evidence" value="ECO:0007669"/>
    <property type="project" value="TreeGrafter"/>
</dbReference>
<keyword evidence="9" id="KW-0472">Membrane</keyword>
<gene>
    <name evidence="10" type="primary">ORF126378</name>
</gene>
<feature type="binding site" evidence="8">
    <location>
        <position position="140"/>
    </location>
    <ligand>
        <name>L-glutamate</name>
        <dbReference type="ChEBI" id="CHEBI:29985"/>
    </ligand>
</feature>
<dbReference type="GO" id="GO:0006508">
    <property type="term" value="P:proteolysis"/>
    <property type="evidence" value="ECO:0007669"/>
    <property type="project" value="UniProtKB-KW"/>
</dbReference>
<proteinExistence type="predicted"/>
<reference evidence="10" key="1">
    <citation type="submission" date="2014-12" db="EMBL/GenBank/DDBJ databases">
        <title>Insight into the proteome of Arion vulgaris.</title>
        <authorList>
            <person name="Aradska J."/>
            <person name="Bulat T."/>
            <person name="Smidak R."/>
            <person name="Sarate P."/>
            <person name="Gangsoo J."/>
            <person name="Sialana F."/>
            <person name="Bilban M."/>
            <person name="Lubec G."/>
        </authorList>
    </citation>
    <scope>NUCLEOTIDE SEQUENCE</scope>
    <source>
        <tissue evidence="10">Skin</tissue>
    </source>
</reference>
<evidence type="ECO:0008006" key="11">
    <source>
        <dbReference type="Google" id="ProtNLM"/>
    </source>
</evidence>
<evidence type="ECO:0000256" key="3">
    <source>
        <dbReference type="ARBA" id="ARBA00022801"/>
    </source>
</evidence>
<feature type="binding site" evidence="8">
    <location>
        <position position="467"/>
    </location>
    <ligand>
        <name>L-glutamate</name>
        <dbReference type="ChEBI" id="CHEBI:29985"/>
    </ligand>
</feature>
<name>A0A0B7ALN9_9EUPU</name>
<keyword evidence="2" id="KW-0808">Transferase</keyword>
<dbReference type="FunFam" id="3.60.20.40:FF:000001">
    <property type="entry name" value="Gamma-glutamyltranspeptidase 1"/>
    <property type="match status" value="1"/>
</dbReference>
<evidence type="ECO:0000256" key="8">
    <source>
        <dbReference type="PIRSR" id="PIRSR600101-2"/>
    </source>
</evidence>
<evidence type="ECO:0000313" key="10">
    <source>
        <dbReference type="EMBL" id="CEK81497.1"/>
    </source>
</evidence>
<dbReference type="Pfam" id="PF01019">
    <property type="entry name" value="G_glu_transpept"/>
    <property type="match status" value="1"/>
</dbReference>
<feature type="active site" description="Nucleophile" evidence="7">
    <location>
        <position position="425"/>
    </location>
</feature>
<evidence type="ECO:0000256" key="6">
    <source>
        <dbReference type="ARBA" id="ARBA00084097"/>
    </source>
</evidence>
<evidence type="ECO:0000256" key="7">
    <source>
        <dbReference type="PIRSR" id="PIRSR600101-1"/>
    </source>
</evidence>